<name>A0A0F8Z1X3_9ZZZZ</name>
<sequence>MADDERKILKRSIEDHQAAIDKAKKELKELEALEVTYSIGDRFKDGASKVILVNIIGSGIVENNVALVRLGSGRSWNYPFRARYSDKITKEEMGTTIGCLTRYWDNKKKIRV</sequence>
<proteinExistence type="predicted"/>
<comment type="caution">
    <text evidence="2">The sequence shown here is derived from an EMBL/GenBank/DDBJ whole genome shotgun (WGS) entry which is preliminary data.</text>
</comment>
<reference evidence="2" key="1">
    <citation type="journal article" date="2015" name="Nature">
        <title>Complex archaea that bridge the gap between prokaryotes and eukaryotes.</title>
        <authorList>
            <person name="Spang A."/>
            <person name="Saw J.H."/>
            <person name="Jorgensen S.L."/>
            <person name="Zaremba-Niedzwiedzka K."/>
            <person name="Martijn J."/>
            <person name="Lind A.E."/>
            <person name="van Eijk R."/>
            <person name="Schleper C."/>
            <person name="Guy L."/>
            <person name="Ettema T.J."/>
        </authorList>
    </citation>
    <scope>NUCLEOTIDE SEQUENCE</scope>
</reference>
<accession>A0A0F8Z1X3</accession>
<dbReference type="AlphaFoldDB" id="A0A0F8Z1X3"/>
<feature type="coiled-coil region" evidence="1">
    <location>
        <begin position="6"/>
        <end position="36"/>
    </location>
</feature>
<evidence type="ECO:0000256" key="1">
    <source>
        <dbReference type="SAM" id="Coils"/>
    </source>
</evidence>
<organism evidence="2">
    <name type="scientific">marine sediment metagenome</name>
    <dbReference type="NCBI Taxonomy" id="412755"/>
    <lineage>
        <taxon>unclassified sequences</taxon>
        <taxon>metagenomes</taxon>
        <taxon>ecological metagenomes</taxon>
    </lineage>
</organism>
<dbReference type="EMBL" id="LAZR01053747">
    <property type="protein sequence ID" value="KKK80065.1"/>
    <property type="molecule type" value="Genomic_DNA"/>
</dbReference>
<keyword evidence="1" id="KW-0175">Coiled coil</keyword>
<evidence type="ECO:0000313" key="2">
    <source>
        <dbReference type="EMBL" id="KKK80065.1"/>
    </source>
</evidence>
<protein>
    <submittedName>
        <fullName evidence="2">Uncharacterized protein</fullName>
    </submittedName>
</protein>
<gene>
    <name evidence="2" type="ORF">LCGC14_2827220</name>
</gene>